<evidence type="ECO:0000313" key="3">
    <source>
        <dbReference type="EnsemblFungi" id="PTTG_08386-t43_1-p1"/>
    </source>
</evidence>
<reference evidence="3 4" key="3">
    <citation type="journal article" date="2017" name="G3 (Bethesda)">
        <title>Comparative analysis highlights variable genome content of wheat rusts and divergence of the mating loci.</title>
        <authorList>
            <person name="Cuomo C.A."/>
            <person name="Bakkeren G."/>
            <person name="Khalil H.B."/>
            <person name="Panwar V."/>
            <person name="Joly D."/>
            <person name="Linning R."/>
            <person name="Sakthikumar S."/>
            <person name="Song X."/>
            <person name="Adiconis X."/>
            <person name="Fan L."/>
            <person name="Goldberg J.M."/>
            <person name="Levin J.Z."/>
            <person name="Young S."/>
            <person name="Zeng Q."/>
            <person name="Anikster Y."/>
            <person name="Bruce M."/>
            <person name="Wang M."/>
            <person name="Yin C."/>
            <person name="McCallum B."/>
            <person name="Szabo L.J."/>
            <person name="Hulbert S."/>
            <person name="Chen X."/>
            <person name="Fellers J.P."/>
        </authorList>
    </citation>
    <scope>NUCLEOTIDE SEQUENCE</scope>
    <source>
        <strain evidence="3">isolate 1-1 / race 1 (BBBD)</strain>
        <strain evidence="4">Isolate 1-1 / race 1 (BBBD)</strain>
    </source>
</reference>
<reference evidence="2" key="1">
    <citation type="submission" date="2009-11" db="EMBL/GenBank/DDBJ databases">
        <authorList>
            <consortium name="The Broad Institute Genome Sequencing Platform"/>
            <person name="Ward D."/>
            <person name="Feldgarden M."/>
            <person name="Earl A."/>
            <person name="Young S.K."/>
            <person name="Zeng Q."/>
            <person name="Koehrsen M."/>
            <person name="Alvarado L."/>
            <person name="Berlin A."/>
            <person name="Bochicchio J."/>
            <person name="Borenstein D."/>
            <person name="Chapman S.B."/>
            <person name="Chen Z."/>
            <person name="Engels R."/>
            <person name="Freedman E."/>
            <person name="Gellesch M."/>
            <person name="Goldberg J."/>
            <person name="Griggs A."/>
            <person name="Gujja S."/>
            <person name="Heilman E."/>
            <person name="Heiman D."/>
            <person name="Hepburn T."/>
            <person name="Howarth C."/>
            <person name="Jen D."/>
            <person name="Larson L."/>
            <person name="Lewis B."/>
            <person name="Mehta T."/>
            <person name="Park D."/>
            <person name="Pearson M."/>
            <person name="Roberts A."/>
            <person name="Saif S."/>
            <person name="Shea T."/>
            <person name="Shenoy N."/>
            <person name="Sisk P."/>
            <person name="Stolte C."/>
            <person name="Sykes S."/>
            <person name="Thomson T."/>
            <person name="Walk T."/>
            <person name="White J."/>
            <person name="Yandava C."/>
            <person name="Izard J."/>
            <person name="Baranova O.V."/>
            <person name="Blanton J.M."/>
            <person name="Tanner A.C."/>
            <person name="Dewhirst F.E."/>
            <person name="Haas B."/>
            <person name="Nusbaum C."/>
            <person name="Birren B."/>
        </authorList>
    </citation>
    <scope>NUCLEOTIDE SEQUENCE [LARGE SCALE GENOMIC DNA]</scope>
    <source>
        <strain evidence="2">1-1 BBBD Race 1</strain>
    </source>
</reference>
<reference evidence="3" key="4">
    <citation type="submission" date="2025-05" db="UniProtKB">
        <authorList>
            <consortium name="EnsemblFungi"/>
        </authorList>
    </citation>
    <scope>IDENTIFICATION</scope>
    <source>
        <strain evidence="3">isolate 1-1 / race 1 (BBBD)</strain>
    </source>
</reference>
<dbReference type="EnsemblFungi" id="PTTG_08386-t43_1">
    <property type="protein sequence ID" value="PTTG_08386-t43_1-p1"/>
    <property type="gene ID" value="PTTG_08386"/>
</dbReference>
<organism evidence="2">
    <name type="scientific">Puccinia triticina (isolate 1-1 / race 1 (BBBD))</name>
    <name type="common">Brown leaf rust fungus</name>
    <dbReference type="NCBI Taxonomy" id="630390"/>
    <lineage>
        <taxon>Eukaryota</taxon>
        <taxon>Fungi</taxon>
        <taxon>Dikarya</taxon>
        <taxon>Basidiomycota</taxon>
        <taxon>Pucciniomycotina</taxon>
        <taxon>Pucciniomycetes</taxon>
        <taxon>Pucciniales</taxon>
        <taxon>Pucciniaceae</taxon>
        <taxon>Puccinia</taxon>
    </lineage>
</organism>
<feature type="region of interest" description="Disordered" evidence="1">
    <location>
        <begin position="373"/>
        <end position="414"/>
    </location>
</feature>
<sequence length="414" mass="45398">MVNVKVAGALPKVKMVKIMPEDKLLFDGSDVEEFIDAYEFAAGSSGASEYNKARQIILFIPHKSDARLILETLDGFESKDWPRLKAAMLSYWGRSKAPHVQEVDNSVWTASVKDTNKALPTMEAEPFPEDVPASPRDSVTVEEVAKMFKQCEERLLKKYAVASASTSTSAIRRPSICYYCHLRGHGTARCHPLQRDKANHLVKQAGQNYLLPTGALIPFDPAQPIQRVVMTFQASSSSASAHAPYRISSGALHPWYPPIDQISYQAAPVAQPYLCRSIRKSPTVETIRSEVQSSNSSSLPCPVKFIKAVDSVLRKIADLMVPGFSASKLVPTASASADGSQSFSNMVSNVKLSDPSRGTAALRDEVKLSFPIPGSNSLRDEVKPDSPTPIRLRDEVKLDSPTPIRLQDEVKLDS</sequence>
<evidence type="ECO:0000313" key="2">
    <source>
        <dbReference type="EMBL" id="OAV86315.1"/>
    </source>
</evidence>
<protein>
    <submittedName>
        <fullName evidence="2 3">Uncharacterized protein</fullName>
    </submittedName>
</protein>
<gene>
    <name evidence="2" type="ORF">PTTG_08386</name>
</gene>
<name>A0A0C4F5I6_PUCT1</name>
<keyword evidence="4" id="KW-1185">Reference proteome</keyword>
<dbReference type="AlphaFoldDB" id="A0A0C4F5I6"/>
<reference evidence="2" key="2">
    <citation type="submission" date="2016-05" db="EMBL/GenBank/DDBJ databases">
        <title>Comparative analysis highlights variable genome content of wheat rusts and divergence of the mating loci.</title>
        <authorList>
            <person name="Cuomo C.A."/>
            <person name="Bakkeren G."/>
            <person name="Szabo L."/>
            <person name="Khalil H."/>
            <person name="Joly D."/>
            <person name="Goldberg J."/>
            <person name="Young S."/>
            <person name="Zeng Q."/>
            <person name="Fellers J."/>
        </authorList>
    </citation>
    <scope>NUCLEOTIDE SEQUENCE [LARGE SCALE GENOMIC DNA]</scope>
    <source>
        <strain evidence="2">1-1 BBBD Race 1</strain>
    </source>
</reference>
<dbReference type="Proteomes" id="UP000005240">
    <property type="component" value="Unassembled WGS sequence"/>
</dbReference>
<proteinExistence type="predicted"/>
<dbReference type="VEuPathDB" id="FungiDB:PTTG_08386"/>
<evidence type="ECO:0000313" key="4">
    <source>
        <dbReference type="Proteomes" id="UP000005240"/>
    </source>
</evidence>
<evidence type="ECO:0000256" key="1">
    <source>
        <dbReference type="SAM" id="MobiDB-lite"/>
    </source>
</evidence>
<accession>A0A0C4F5I6</accession>
<dbReference type="EMBL" id="ADAS02001295">
    <property type="protein sequence ID" value="OAV86315.1"/>
    <property type="molecule type" value="Genomic_DNA"/>
</dbReference>
<dbReference type="OrthoDB" id="5535068at2759"/>